<keyword evidence="10 19" id="KW-0347">Helicase</keyword>
<keyword evidence="8 19" id="KW-0227">DNA damage</keyword>
<dbReference type="InterPro" id="IPR002035">
    <property type="entry name" value="VWF_A"/>
</dbReference>
<dbReference type="Pfam" id="PF03731">
    <property type="entry name" value="Ku_N"/>
    <property type="match status" value="1"/>
</dbReference>
<evidence type="ECO:0000256" key="3">
    <source>
        <dbReference type="ARBA" id="ARBA00007726"/>
    </source>
</evidence>
<dbReference type="Pfam" id="PF08785">
    <property type="entry name" value="Ku_PK_bind"/>
    <property type="match status" value="1"/>
</dbReference>
<comment type="function">
    <text evidence="17">Single-stranded DNA-dependent ATP-dependent helicase. Involved in non-homologous end joining (NHEJ) DNA double strand break repair. DNA-binding is sequence-independent but has a high affinity to nicks in double-stranded DNA and to the ends of duplex DNA. Binds to naturally occurring chromosomal ends, and therefore provides chromosomal end protection. Required also for telomere recombination to repair telomeric ends in the absence of telomerase. KU70, of the KU70/KU80 heterodimer, binds to the stem loop of TLC1, the RNA component of telomerase. Involved in telomere maintenance. Interacts with telomeric repeats and subtelomeric sequences thereby controlling telomere length and protecting against subtelomeric rearrangement. Maintains telomeric chromatin, which is involved in silencing the expression of genes located at the telomere. Required for mating-type switching.</text>
</comment>
<dbReference type="OrthoDB" id="30826at2759"/>
<dbReference type="GO" id="GO:0016787">
    <property type="term" value="F:hydrolase activity"/>
    <property type="evidence" value="ECO:0007669"/>
    <property type="project" value="UniProtKB-KW"/>
</dbReference>
<dbReference type="PANTHER" id="PTHR12604:SF4">
    <property type="entry name" value="X-RAY REPAIR CROSS-COMPLEMENTING PROTEIN 5"/>
    <property type="match status" value="1"/>
</dbReference>
<comment type="similarity">
    <text evidence="3 19">Belongs to the ku80 family.</text>
</comment>
<dbReference type="FunFam" id="1.10.1600.10:FF:000002">
    <property type="entry name" value="X-ray repair cross-complementing protein 5"/>
    <property type="match status" value="1"/>
</dbReference>
<dbReference type="SMART" id="SM00559">
    <property type="entry name" value="Ku78"/>
    <property type="match status" value="1"/>
</dbReference>
<keyword evidence="7 19" id="KW-0547">Nucleotide-binding</keyword>
<accession>A0A6A5VRU7</accession>
<keyword evidence="14 19" id="KW-0233">DNA recombination</keyword>
<keyword evidence="23" id="KW-1185">Reference proteome</keyword>
<dbReference type="SUPFAM" id="SSF53300">
    <property type="entry name" value="vWA-like"/>
    <property type="match status" value="1"/>
</dbReference>
<dbReference type="AlphaFoldDB" id="A0A6A5VRU7"/>
<dbReference type="FunFam" id="3.40.50.410:FF:000073">
    <property type="entry name" value="ATP-dependent DNA helicase II subunit 2"/>
    <property type="match status" value="1"/>
</dbReference>
<reference evidence="22" key="1">
    <citation type="journal article" date="2020" name="Stud. Mycol.">
        <title>101 Dothideomycetes genomes: a test case for predicting lifestyles and emergence of pathogens.</title>
        <authorList>
            <person name="Haridas S."/>
            <person name="Albert R."/>
            <person name="Binder M."/>
            <person name="Bloem J."/>
            <person name="Labutti K."/>
            <person name="Salamov A."/>
            <person name="Andreopoulos B."/>
            <person name="Baker S."/>
            <person name="Barry K."/>
            <person name="Bills G."/>
            <person name="Bluhm B."/>
            <person name="Cannon C."/>
            <person name="Castanera R."/>
            <person name="Culley D."/>
            <person name="Daum C."/>
            <person name="Ezra D."/>
            <person name="Gonzalez J."/>
            <person name="Henrissat B."/>
            <person name="Kuo A."/>
            <person name="Liang C."/>
            <person name="Lipzen A."/>
            <person name="Lutzoni F."/>
            <person name="Magnuson J."/>
            <person name="Mondo S."/>
            <person name="Nolan M."/>
            <person name="Ohm R."/>
            <person name="Pangilinan J."/>
            <person name="Park H.-J."/>
            <person name="Ramirez L."/>
            <person name="Alfaro M."/>
            <person name="Sun H."/>
            <person name="Tritt A."/>
            <person name="Yoshinaga Y."/>
            <person name="Zwiers L.-H."/>
            <person name="Turgeon B."/>
            <person name="Goodwin S."/>
            <person name="Spatafora J."/>
            <person name="Crous P."/>
            <person name="Grigoriev I."/>
        </authorList>
    </citation>
    <scope>NUCLEOTIDE SEQUENCE</scope>
    <source>
        <strain evidence="22">CBS 107.79</strain>
    </source>
</reference>
<keyword evidence="15 19" id="KW-0234">DNA repair</keyword>
<dbReference type="Gene3D" id="3.40.50.410">
    <property type="entry name" value="von Willebrand factor, type A domain"/>
    <property type="match status" value="1"/>
</dbReference>
<dbReference type="InterPro" id="IPR005161">
    <property type="entry name" value="Ku_N"/>
</dbReference>
<dbReference type="InterPro" id="IPR036465">
    <property type="entry name" value="vWFA_dom_sf"/>
</dbReference>
<dbReference type="Gene3D" id="2.40.290.10">
    <property type="match status" value="1"/>
</dbReference>
<evidence type="ECO:0000256" key="14">
    <source>
        <dbReference type="ARBA" id="ARBA00023172"/>
    </source>
</evidence>
<evidence type="ECO:0000313" key="23">
    <source>
        <dbReference type="Proteomes" id="UP000800036"/>
    </source>
</evidence>
<comment type="catalytic activity">
    <reaction evidence="18 19">
        <text>ATP + H2O = ADP + phosphate + H(+)</text>
        <dbReference type="Rhea" id="RHEA:13065"/>
        <dbReference type="ChEBI" id="CHEBI:15377"/>
        <dbReference type="ChEBI" id="CHEBI:15378"/>
        <dbReference type="ChEBI" id="CHEBI:30616"/>
        <dbReference type="ChEBI" id="CHEBI:43474"/>
        <dbReference type="ChEBI" id="CHEBI:456216"/>
        <dbReference type="EC" id="3.6.4.12"/>
    </reaction>
</comment>
<dbReference type="InterPro" id="IPR014893">
    <property type="entry name" value="Ku_PK_bind"/>
</dbReference>
<dbReference type="GO" id="GO:0005524">
    <property type="term" value="F:ATP binding"/>
    <property type="evidence" value="ECO:0007669"/>
    <property type="project" value="UniProtKB-UniRule"/>
</dbReference>
<keyword evidence="11 19" id="KW-0067">ATP-binding</keyword>
<dbReference type="Gene3D" id="1.10.1600.10">
    <property type="match status" value="1"/>
</dbReference>
<evidence type="ECO:0000256" key="11">
    <source>
        <dbReference type="ARBA" id="ARBA00022840"/>
    </source>
</evidence>
<evidence type="ECO:0000256" key="19">
    <source>
        <dbReference type="PIRNR" id="PIRNR016570"/>
    </source>
</evidence>
<keyword evidence="16 19" id="KW-0539">Nucleus</keyword>
<evidence type="ECO:0000256" key="2">
    <source>
        <dbReference type="ARBA" id="ARBA00004574"/>
    </source>
</evidence>
<sequence>MAGKEATVYILDLGTSMGQKRHGREKSDLDWAMEYVWDKITTTVATGRKTALMSVIGVRTDDSDLAGIMDVDEGYENINVFSPLKQWLLPDIRRLQGVVKPSATNNGDVMSAVAVAVQQIDAATTGTTGKPLKFDRRIIIVTDGRGSLDTGDMDAITSKIKDYDPPVEVVLLGVDFNDADSGYKEEDKDTTKVENETILKEFVENCNGNFGTLAEAIEQLGIPRIKETRPTPSYRGTLTLGDTEKSQATITIDVERYPCTMVAKPPTASSFVARTDLGGLGETQSSNTIVGDEDVPMDGQLSAVRNQRVYQVDNPDDPGEKMNVEPDDLERGFEYGRTAVHISESDANVVKLETAASLQLVGFIQAEKFERFLPMSRTNFIVPQKTNAEAQLALSSLIHALFEAECYAVARLVVKQDKAPLMIVMVPHITPSYEALVEAELPFEEDVRRYKFPPLDKKLTVSGKIITEHKDLPNAELTQAMSDYVDAMNLSEYDKDDEGEPTEYAKIEDTYSPLLHRVNQIIRWRATHSDPTLPLPDPPQILTRFSEPPSDLIQQTEQQLAALKKAADVKKVPPKTKGRGKRSRADRDKPLSGLDIDALLGNPKRIKIDANNLVPSFKQALAATDDLEAIQEAADAMAAQIRTLVRNSVGDSAYGRALEALRVMRDELTELEEPEIWNVFVREFKSELIGGKLGGDRREMWWKVRGSKYGLIDRKRCFASDVTEEEAAQFYK</sequence>
<evidence type="ECO:0000256" key="12">
    <source>
        <dbReference type="ARBA" id="ARBA00022895"/>
    </source>
</evidence>
<dbReference type="GO" id="GO:0043564">
    <property type="term" value="C:Ku70:Ku80 complex"/>
    <property type="evidence" value="ECO:0007669"/>
    <property type="project" value="InterPro"/>
</dbReference>
<dbReference type="InterPro" id="IPR006164">
    <property type="entry name" value="DNA_bd_Ku70/Ku80"/>
</dbReference>
<feature type="region of interest" description="Disordered" evidence="20">
    <location>
        <begin position="564"/>
        <end position="593"/>
    </location>
</feature>
<dbReference type="InterPro" id="IPR036494">
    <property type="entry name" value="Ku_C_sf"/>
</dbReference>
<dbReference type="PIRSF" id="PIRSF016570">
    <property type="entry name" value="Ku80"/>
    <property type="match status" value="1"/>
</dbReference>
<dbReference type="GO" id="GO:0003684">
    <property type="term" value="F:damaged DNA binding"/>
    <property type="evidence" value="ECO:0007669"/>
    <property type="project" value="InterPro"/>
</dbReference>
<evidence type="ECO:0000259" key="21">
    <source>
        <dbReference type="PROSITE" id="PS50234"/>
    </source>
</evidence>
<evidence type="ECO:0000256" key="8">
    <source>
        <dbReference type="ARBA" id="ARBA00022763"/>
    </source>
</evidence>
<evidence type="ECO:0000256" key="1">
    <source>
        <dbReference type="ARBA" id="ARBA00004123"/>
    </source>
</evidence>
<dbReference type="GO" id="GO:0000781">
    <property type="term" value="C:chromosome, telomeric region"/>
    <property type="evidence" value="ECO:0007669"/>
    <property type="project" value="UniProtKB-SubCell"/>
</dbReference>
<evidence type="ECO:0000256" key="20">
    <source>
        <dbReference type="SAM" id="MobiDB-lite"/>
    </source>
</evidence>
<evidence type="ECO:0000256" key="4">
    <source>
        <dbReference type="ARBA" id="ARBA00012551"/>
    </source>
</evidence>
<evidence type="ECO:0000256" key="18">
    <source>
        <dbReference type="ARBA" id="ARBA00047995"/>
    </source>
</evidence>
<dbReference type="InterPro" id="IPR016194">
    <property type="entry name" value="SPOC-like_C_dom_sf"/>
</dbReference>
<evidence type="ECO:0000313" key="22">
    <source>
        <dbReference type="EMBL" id="KAF1979309.1"/>
    </source>
</evidence>
<name>A0A6A5VRU7_9PLEO</name>
<evidence type="ECO:0000256" key="16">
    <source>
        <dbReference type="ARBA" id="ARBA00023242"/>
    </source>
</evidence>
<comment type="subcellular location">
    <subcellularLocation>
        <location evidence="2">Chromosome</location>
        <location evidence="2">Telomere</location>
    </subcellularLocation>
    <subcellularLocation>
        <location evidence="1 19">Nucleus</location>
    </subcellularLocation>
</comment>
<dbReference type="PANTHER" id="PTHR12604">
    <property type="entry name" value="KU AUTOANTIGEN DNA HELICASE"/>
    <property type="match status" value="1"/>
</dbReference>
<gene>
    <name evidence="22" type="ORF">BU23DRAFT_576931</name>
</gene>
<dbReference type="EC" id="3.6.4.12" evidence="4 19"/>
<dbReference type="GO" id="GO:0006310">
    <property type="term" value="P:DNA recombination"/>
    <property type="evidence" value="ECO:0007669"/>
    <property type="project" value="UniProtKB-KW"/>
</dbReference>
<keyword evidence="9 19" id="KW-0378">Hydrolase</keyword>
<keyword evidence="6" id="KW-0158">Chromosome</keyword>
<dbReference type="GO" id="GO:0003690">
    <property type="term" value="F:double-stranded DNA binding"/>
    <property type="evidence" value="ECO:0007669"/>
    <property type="project" value="TreeGrafter"/>
</dbReference>
<dbReference type="GO" id="GO:0003678">
    <property type="term" value="F:DNA helicase activity"/>
    <property type="evidence" value="ECO:0007669"/>
    <property type="project" value="UniProtKB-EC"/>
</dbReference>
<feature type="compositionally biased region" description="Basic residues" evidence="20">
    <location>
        <begin position="572"/>
        <end position="582"/>
    </location>
</feature>
<dbReference type="SUPFAM" id="SSF101420">
    <property type="entry name" value="C-terminal domain of Ku80"/>
    <property type="match status" value="1"/>
</dbReference>
<dbReference type="FunFam" id="2.40.290.10:FF:000008">
    <property type="entry name" value="ATP-dependent DNA helicase II subunit 2"/>
    <property type="match status" value="1"/>
</dbReference>
<keyword evidence="13 19" id="KW-0238">DNA-binding</keyword>
<dbReference type="Proteomes" id="UP000800036">
    <property type="component" value="Unassembled WGS sequence"/>
</dbReference>
<dbReference type="GO" id="GO:0042162">
    <property type="term" value="F:telomeric DNA binding"/>
    <property type="evidence" value="ECO:0007669"/>
    <property type="project" value="InterPro"/>
</dbReference>
<evidence type="ECO:0000256" key="10">
    <source>
        <dbReference type="ARBA" id="ARBA00022806"/>
    </source>
</evidence>
<evidence type="ECO:0000256" key="13">
    <source>
        <dbReference type="ARBA" id="ARBA00023125"/>
    </source>
</evidence>
<dbReference type="GO" id="GO:0000723">
    <property type="term" value="P:telomere maintenance"/>
    <property type="evidence" value="ECO:0007669"/>
    <property type="project" value="InterPro"/>
</dbReference>
<organism evidence="22 23">
    <name type="scientific">Bimuria novae-zelandiae CBS 107.79</name>
    <dbReference type="NCBI Taxonomy" id="1447943"/>
    <lineage>
        <taxon>Eukaryota</taxon>
        <taxon>Fungi</taxon>
        <taxon>Dikarya</taxon>
        <taxon>Ascomycota</taxon>
        <taxon>Pezizomycotina</taxon>
        <taxon>Dothideomycetes</taxon>
        <taxon>Pleosporomycetidae</taxon>
        <taxon>Pleosporales</taxon>
        <taxon>Massarineae</taxon>
        <taxon>Didymosphaeriaceae</taxon>
        <taxon>Bimuria</taxon>
    </lineage>
</organism>
<evidence type="ECO:0000256" key="17">
    <source>
        <dbReference type="ARBA" id="ARBA00024890"/>
    </source>
</evidence>
<dbReference type="InterPro" id="IPR024193">
    <property type="entry name" value="Ku80"/>
</dbReference>
<proteinExistence type="inferred from homology"/>
<evidence type="ECO:0000256" key="15">
    <source>
        <dbReference type="ARBA" id="ARBA00023204"/>
    </source>
</evidence>
<evidence type="ECO:0000256" key="5">
    <source>
        <dbReference type="ARBA" id="ARBA00021792"/>
    </source>
</evidence>
<dbReference type="Pfam" id="PF02735">
    <property type="entry name" value="Ku"/>
    <property type="match status" value="1"/>
</dbReference>
<dbReference type="CDD" id="cd00873">
    <property type="entry name" value="KU80"/>
    <property type="match status" value="1"/>
</dbReference>
<evidence type="ECO:0000256" key="7">
    <source>
        <dbReference type="ARBA" id="ARBA00022741"/>
    </source>
</evidence>
<dbReference type="PROSITE" id="PS50234">
    <property type="entry name" value="VWFA"/>
    <property type="match status" value="1"/>
</dbReference>
<evidence type="ECO:0000256" key="6">
    <source>
        <dbReference type="ARBA" id="ARBA00022454"/>
    </source>
</evidence>
<evidence type="ECO:0000256" key="9">
    <source>
        <dbReference type="ARBA" id="ARBA00022801"/>
    </source>
</evidence>
<dbReference type="Gene3D" id="1.25.40.240">
    <property type="entry name" value="Ku, C-terminal domain"/>
    <property type="match status" value="1"/>
</dbReference>
<feature type="domain" description="VWFA" evidence="21">
    <location>
        <begin position="6"/>
        <end position="220"/>
    </location>
</feature>
<protein>
    <recommendedName>
        <fullName evidence="5 19">ATP-dependent DNA helicase II subunit 2</fullName>
        <ecNumber evidence="4 19">3.6.4.12</ecNumber>
    </recommendedName>
</protein>
<dbReference type="EMBL" id="ML976658">
    <property type="protein sequence ID" value="KAF1979309.1"/>
    <property type="molecule type" value="Genomic_DNA"/>
</dbReference>
<keyword evidence="12" id="KW-0779">Telomere</keyword>
<dbReference type="SUPFAM" id="SSF100939">
    <property type="entry name" value="SPOC domain-like"/>
    <property type="match status" value="1"/>
</dbReference>
<dbReference type="GO" id="GO:0006303">
    <property type="term" value="P:double-strand break repair via nonhomologous end joining"/>
    <property type="evidence" value="ECO:0007669"/>
    <property type="project" value="InterPro"/>
</dbReference>